<dbReference type="EC" id="2.8.4.3" evidence="8 13"/>
<dbReference type="GO" id="GO:0005829">
    <property type="term" value="C:cytosol"/>
    <property type="evidence" value="ECO:0007669"/>
    <property type="project" value="TreeGrafter"/>
</dbReference>
<evidence type="ECO:0000313" key="17">
    <source>
        <dbReference type="EMBL" id="QNK40893.1"/>
    </source>
</evidence>
<dbReference type="InterPro" id="IPR058240">
    <property type="entry name" value="rSAM_sf"/>
</dbReference>
<dbReference type="Gene3D" id="3.40.50.12160">
    <property type="entry name" value="Methylthiotransferase, N-terminal domain"/>
    <property type="match status" value="1"/>
</dbReference>
<dbReference type="Pfam" id="PF00919">
    <property type="entry name" value="UPF0004"/>
    <property type="match status" value="1"/>
</dbReference>
<dbReference type="InterPro" id="IPR023404">
    <property type="entry name" value="rSAM_horseshoe"/>
</dbReference>
<dbReference type="SFLD" id="SFLDG01061">
    <property type="entry name" value="methylthiotransferase"/>
    <property type="match status" value="1"/>
</dbReference>
<dbReference type="CDD" id="cd01335">
    <property type="entry name" value="Radical_SAM"/>
    <property type="match status" value="1"/>
</dbReference>
<feature type="domain" description="MTTase N-terminal" evidence="15">
    <location>
        <begin position="48"/>
        <end position="166"/>
    </location>
</feature>
<dbReference type="InterPro" id="IPR006463">
    <property type="entry name" value="MiaB_methiolase"/>
</dbReference>
<comment type="similarity">
    <text evidence="13">Belongs to the methylthiotransferase family. MiaB subfamily.</text>
</comment>
<evidence type="ECO:0000256" key="8">
    <source>
        <dbReference type="ARBA" id="ARBA00033765"/>
    </source>
</evidence>
<keyword evidence="4 13" id="KW-0949">S-adenosyl-L-methionine</keyword>
<dbReference type="PROSITE" id="PS50926">
    <property type="entry name" value="TRAM"/>
    <property type="match status" value="1"/>
</dbReference>
<evidence type="ECO:0000256" key="1">
    <source>
        <dbReference type="ARBA" id="ARBA00003234"/>
    </source>
</evidence>
<evidence type="ECO:0000259" key="16">
    <source>
        <dbReference type="PROSITE" id="PS51918"/>
    </source>
</evidence>
<feature type="binding site" evidence="13">
    <location>
        <position position="57"/>
    </location>
    <ligand>
        <name>[4Fe-4S] cluster</name>
        <dbReference type="ChEBI" id="CHEBI:49883"/>
        <label>1</label>
    </ligand>
</feature>
<dbReference type="SFLD" id="SFLDF00273">
    <property type="entry name" value="(dimethylallyl)adenosine_tRNA"/>
    <property type="match status" value="1"/>
</dbReference>
<feature type="binding site" evidence="13">
    <location>
        <position position="127"/>
    </location>
    <ligand>
        <name>[4Fe-4S] cluster</name>
        <dbReference type="ChEBI" id="CHEBI:49883"/>
        <label>1</label>
    </ligand>
</feature>
<evidence type="ECO:0000259" key="14">
    <source>
        <dbReference type="PROSITE" id="PS50926"/>
    </source>
</evidence>
<dbReference type="InterPro" id="IPR005839">
    <property type="entry name" value="Methylthiotransferase"/>
</dbReference>
<dbReference type="Pfam" id="PF01938">
    <property type="entry name" value="TRAM"/>
    <property type="match status" value="1"/>
</dbReference>
<dbReference type="Proteomes" id="UP000515909">
    <property type="component" value="Chromosome"/>
</dbReference>
<evidence type="ECO:0000256" key="4">
    <source>
        <dbReference type="ARBA" id="ARBA00022691"/>
    </source>
</evidence>
<dbReference type="SFLD" id="SFLDS00029">
    <property type="entry name" value="Radical_SAM"/>
    <property type="match status" value="1"/>
</dbReference>
<keyword evidence="6 13" id="KW-0408">Iron</keyword>
<keyword evidence="13" id="KW-0963">Cytoplasm</keyword>
<dbReference type="EMBL" id="CP060286">
    <property type="protein sequence ID" value="QNK40893.1"/>
    <property type="molecule type" value="Genomic_DNA"/>
</dbReference>
<feature type="domain" description="Radical SAM core" evidence="16">
    <location>
        <begin position="191"/>
        <end position="422"/>
    </location>
</feature>
<name>A0A7G8TBA2_9FIRM</name>
<gene>
    <name evidence="13 17" type="primary">miaB</name>
    <name evidence="17" type="ORF">HCR03_00760</name>
</gene>
<dbReference type="InterPro" id="IPR002792">
    <property type="entry name" value="TRAM_dom"/>
</dbReference>
<comment type="cofactor">
    <cofactor evidence="13">
        <name>[4Fe-4S] cluster</name>
        <dbReference type="ChEBI" id="CHEBI:49883"/>
    </cofactor>
    <text evidence="13">Binds 2 [4Fe-4S] clusters. One cluster is coordinated with 3 cysteines and an exchangeable S-adenosyl-L-methionine.</text>
</comment>
<comment type="subcellular location">
    <subcellularLocation>
        <location evidence="13">Cytoplasm</location>
    </subcellularLocation>
</comment>
<evidence type="ECO:0000256" key="3">
    <source>
        <dbReference type="ARBA" id="ARBA00022679"/>
    </source>
</evidence>
<dbReference type="HAMAP" id="MF_01864">
    <property type="entry name" value="tRNA_metthiotr_MiaB"/>
    <property type="match status" value="1"/>
</dbReference>
<dbReference type="Gene3D" id="3.80.30.20">
    <property type="entry name" value="tm_1862 like domain"/>
    <property type="match status" value="1"/>
</dbReference>
<dbReference type="InterPro" id="IPR013848">
    <property type="entry name" value="Methylthiotransferase_N"/>
</dbReference>
<evidence type="ECO:0000256" key="13">
    <source>
        <dbReference type="HAMAP-Rule" id="MF_01864"/>
    </source>
</evidence>
<accession>A0A7G8TBA2</accession>
<evidence type="ECO:0000256" key="2">
    <source>
        <dbReference type="ARBA" id="ARBA00022485"/>
    </source>
</evidence>
<reference evidence="17 18" key="1">
    <citation type="submission" date="2020-08" db="EMBL/GenBank/DDBJ databases">
        <title>The isolate Caproiciproducens sp. 7D4C2 produces n-caproate at mildly acidic conditions from hexoses: genome and rBOX comparison with related strains and chain-elongating bacteria.</title>
        <authorList>
            <person name="Esquivel-Elizondo S."/>
            <person name="Bagci C."/>
            <person name="Temovska M."/>
            <person name="Jeon B.S."/>
            <person name="Bessarab I."/>
            <person name="Williams R.B.H."/>
            <person name="Huson D.H."/>
            <person name="Angenent L.T."/>
        </authorList>
    </citation>
    <scope>NUCLEOTIDE SEQUENCE [LARGE SCALE GENOMIC DNA]</scope>
    <source>
        <strain evidence="17 18">7D4C2</strain>
    </source>
</reference>
<evidence type="ECO:0000256" key="5">
    <source>
        <dbReference type="ARBA" id="ARBA00022723"/>
    </source>
</evidence>
<evidence type="ECO:0000256" key="9">
    <source>
        <dbReference type="ARBA" id="ARBA00051425"/>
    </source>
</evidence>
<feature type="binding site" evidence="13">
    <location>
        <position position="212"/>
    </location>
    <ligand>
        <name>[4Fe-4S] cluster</name>
        <dbReference type="ChEBI" id="CHEBI:49883"/>
        <label>2</label>
        <note>4Fe-4S-S-AdoMet</note>
    </ligand>
</feature>
<dbReference type="PROSITE" id="PS51449">
    <property type="entry name" value="MTTASE_N"/>
    <property type="match status" value="1"/>
</dbReference>
<dbReference type="PANTHER" id="PTHR43020">
    <property type="entry name" value="CDK5 REGULATORY SUBUNIT-ASSOCIATED PROTEIN 1"/>
    <property type="match status" value="1"/>
</dbReference>
<feature type="binding site" evidence="13">
    <location>
        <position position="205"/>
    </location>
    <ligand>
        <name>[4Fe-4S] cluster</name>
        <dbReference type="ChEBI" id="CHEBI:49883"/>
        <label>2</label>
        <note>4Fe-4S-S-AdoMet</note>
    </ligand>
</feature>
<comment type="catalytic activity">
    <reaction evidence="9 13">
        <text>N(6)-dimethylallyladenosine(37) in tRNA + (sulfur carrier)-SH + AH2 + 2 S-adenosyl-L-methionine = 2-methylsulfanyl-N(6)-dimethylallyladenosine(37) in tRNA + (sulfur carrier)-H + 5'-deoxyadenosine + L-methionine + A + S-adenosyl-L-homocysteine + 2 H(+)</text>
        <dbReference type="Rhea" id="RHEA:37067"/>
        <dbReference type="Rhea" id="RHEA-COMP:10375"/>
        <dbReference type="Rhea" id="RHEA-COMP:10376"/>
        <dbReference type="Rhea" id="RHEA-COMP:14737"/>
        <dbReference type="Rhea" id="RHEA-COMP:14739"/>
        <dbReference type="ChEBI" id="CHEBI:13193"/>
        <dbReference type="ChEBI" id="CHEBI:15378"/>
        <dbReference type="ChEBI" id="CHEBI:17319"/>
        <dbReference type="ChEBI" id="CHEBI:17499"/>
        <dbReference type="ChEBI" id="CHEBI:29917"/>
        <dbReference type="ChEBI" id="CHEBI:57844"/>
        <dbReference type="ChEBI" id="CHEBI:57856"/>
        <dbReference type="ChEBI" id="CHEBI:59789"/>
        <dbReference type="ChEBI" id="CHEBI:64428"/>
        <dbReference type="ChEBI" id="CHEBI:74415"/>
        <dbReference type="ChEBI" id="CHEBI:74417"/>
        <dbReference type="EC" id="2.8.4.3"/>
    </reaction>
</comment>
<evidence type="ECO:0000256" key="12">
    <source>
        <dbReference type="ARBA" id="ARBA00081141"/>
    </source>
</evidence>
<feature type="binding site" evidence="13">
    <location>
        <position position="209"/>
    </location>
    <ligand>
        <name>[4Fe-4S] cluster</name>
        <dbReference type="ChEBI" id="CHEBI:49883"/>
        <label>2</label>
        <note>4Fe-4S-S-AdoMet</note>
    </ligand>
</feature>
<organism evidence="17 18">
    <name type="scientific">Caproicibacter fermentans</name>
    <dbReference type="NCBI Taxonomy" id="2576756"/>
    <lineage>
        <taxon>Bacteria</taxon>
        <taxon>Bacillati</taxon>
        <taxon>Bacillota</taxon>
        <taxon>Clostridia</taxon>
        <taxon>Eubacteriales</taxon>
        <taxon>Acutalibacteraceae</taxon>
        <taxon>Caproicibacter</taxon>
    </lineage>
</organism>
<dbReference type="NCBIfam" id="TIGR01574">
    <property type="entry name" value="miaB-methiolase"/>
    <property type="match status" value="1"/>
</dbReference>
<evidence type="ECO:0000313" key="18">
    <source>
        <dbReference type="Proteomes" id="UP000515909"/>
    </source>
</evidence>
<dbReference type="GO" id="GO:0046872">
    <property type="term" value="F:metal ion binding"/>
    <property type="evidence" value="ECO:0007669"/>
    <property type="project" value="UniProtKB-KW"/>
</dbReference>
<evidence type="ECO:0000256" key="6">
    <source>
        <dbReference type="ARBA" id="ARBA00023004"/>
    </source>
</evidence>
<dbReference type="PROSITE" id="PS01278">
    <property type="entry name" value="MTTASE_RADICAL"/>
    <property type="match status" value="1"/>
</dbReference>
<keyword evidence="5 13" id="KW-0479">Metal-binding</keyword>
<keyword evidence="7 13" id="KW-0411">Iron-sulfur</keyword>
<comment type="function">
    <text evidence="1 13">Catalyzes the methylthiolation of N6-(dimethylallyl)adenosine (i(6)A), leading to the formation of 2-methylthio-N6-(dimethylallyl)adenosine (ms(2)i(6)A) at position 37 in tRNAs that read codons beginning with uridine.</text>
</comment>
<dbReference type="FunFam" id="3.80.30.20:FF:000001">
    <property type="entry name" value="tRNA-2-methylthio-N(6)-dimethylallyladenosine synthase 2"/>
    <property type="match status" value="1"/>
</dbReference>
<evidence type="ECO:0000256" key="7">
    <source>
        <dbReference type="ARBA" id="ARBA00023014"/>
    </source>
</evidence>
<dbReference type="NCBIfam" id="TIGR00089">
    <property type="entry name" value="MiaB/RimO family radical SAM methylthiotransferase"/>
    <property type="match status" value="1"/>
</dbReference>
<dbReference type="SMART" id="SM00729">
    <property type="entry name" value="Elp3"/>
    <property type="match status" value="1"/>
</dbReference>
<dbReference type="GO" id="GO:0051539">
    <property type="term" value="F:4 iron, 4 sulfur cluster binding"/>
    <property type="evidence" value="ECO:0007669"/>
    <property type="project" value="UniProtKB-UniRule"/>
</dbReference>
<feature type="domain" description="TRAM" evidence="14">
    <location>
        <begin position="424"/>
        <end position="485"/>
    </location>
</feature>
<dbReference type="InterPro" id="IPR006638">
    <property type="entry name" value="Elp3/MiaA/NifB-like_rSAM"/>
</dbReference>
<protein>
    <recommendedName>
        <fullName evidence="10 13">tRNA-2-methylthio-N(6)-dimethylallyladenosine synthase</fullName>
        <ecNumber evidence="8 13">2.8.4.3</ecNumber>
    </recommendedName>
    <alternativeName>
        <fullName evidence="12 13">(Dimethylallyl)adenosine tRNA methylthiotransferase MiaB</fullName>
    </alternativeName>
    <alternativeName>
        <fullName evidence="11 13">tRNA-i(6)A37 methylthiotransferase</fullName>
    </alternativeName>
</protein>
<sequence>MICNPKHGRKFNLAAETPLFSQAQTLENDEAVREVREIMALRARGSAPMALVRTYGCQQNVSDSEKIKGFLAQMGFSFTEDEEDADFVLFNTCAVREHAEDRVFGNVGALKNVKRRHPSTLIAVCGCMMEEEKAAERIRSVFPFVGLVFGTHVIHRFPQLLLRVLTEEKRVFERGDDSEDREIAEGLPVRRDGAVKAWLTVMYGCNNFCSYCIVPYVRGRERSREPQAILEEFRGLVHDGYKDITLLGQNVNSYGKTIKTPVSFARLLRMLDEIDGDYRIRFMTSHPKDLTKELIDTIAAGRHISHHLHLPFQSGNNRVLKEMNRGYTREQYLDLIQYAKEKITDLSLTSDVIVGFPGESYEEFLDTVDLIRRVEFTSLFTFIYSPRTGTRAAGLPDPIPAEEKSKWLRELCAEQEKIAAVRCASSVGTVQRVLVEEKNPKTGLLTGRTDGNIIVDFAGDPAFIGSFAEVRITSARNWILGGELA</sequence>
<evidence type="ECO:0000259" key="15">
    <source>
        <dbReference type="PROSITE" id="PS51449"/>
    </source>
</evidence>
<dbReference type="KEGG" id="cfem:HCR03_00760"/>
<dbReference type="SUPFAM" id="SSF102114">
    <property type="entry name" value="Radical SAM enzymes"/>
    <property type="match status" value="1"/>
</dbReference>
<dbReference type="InterPro" id="IPR020612">
    <property type="entry name" value="Methylthiotransferase_CS"/>
</dbReference>
<dbReference type="FunFam" id="3.40.50.12160:FF:000003">
    <property type="entry name" value="CDK5 regulatory subunit-associated protein 1"/>
    <property type="match status" value="1"/>
</dbReference>
<keyword evidence="13" id="KW-0819">tRNA processing</keyword>
<evidence type="ECO:0000256" key="11">
    <source>
        <dbReference type="ARBA" id="ARBA00080698"/>
    </source>
</evidence>
<dbReference type="SFLD" id="SFLDG01082">
    <property type="entry name" value="B12-binding_domain_containing"/>
    <property type="match status" value="1"/>
</dbReference>
<dbReference type="InterPro" id="IPR007197">
    <property type="entry name" value="rSAM"/>
</dbReference>
<evidence type="ECO:0000256" key="10">
    <source>
        <dbReference type="ARBA" id="ARBA00068570"/>
    </source>
</evidence>
<dbReference type="AlphaFoldDB" id="A0A7G8TBA2"/>
<dbReference type="GO" id="GO:0035597">
    <property type="term" value="F:tRNA-2-methylthio-N(6)-dimethylallyladenosine(37) synthase activity"/>
    <property type="evidence" value="ECO:0007669"/>
    <property type="project" value="UniProtKB-EC"/>
</dbReference>
<proteinExistence type="inferred from homology"/>
<keyword evidence="2 13" id="KW-0004">4Fe-4S</keyword>
<dbReference type="PROSITE" id="PS51918">
    <property type="entry name" value="RADICAL_SAM"/>
    <property type="match status" value="1"/>
</dbReference>
<keyword evidence="3 13" id="KW-0808">Transferase</keyword>
<feature type="binding site" evidence="13">
    <location>
        <position position="93"/>
    </location>
    <ligand>
        <name>[4Fe-4S] cluster</name>
        <dbReference type="ChEBI" id="CHEBI:49883"/>
        <label>1</label>
    </ligand>
</feature>
<comment type="subunit">
    <text evidence="13">Monomer.</text>
</comment>
<dbReference type="InterPro" id="IPR038135">
    <property type="entry name" value="Methylthiotransferase_N_sf"/>
</dbReference>
<dbReference type="Pfam" id="PF04055">
    <property type="entry name" value="Radical_SAM"/>
    <property type="match status" value="1"/>
</dbReference>
<dbReference type="PANTHER" id="PTHR43020:SF2">
    <property type="entry name" value="MITOCHONDRIAL TRNA METHYLTHIOTRANSFERASE CDK5RAP1"/>
    <property type="match status" value="1"/>
</dbReference>